<evidence type="ECO:0000313" key="11">
    <source>
        <dbReference type="Proteomes" id="UP000077266"/>
    </source>
</evidence>
<keyword evidence="11" id="KW-1185">Reference proteome</keyword>
<evidence type="ECO:0000256" key="7">
    <source>
        <dbReference type="ARBA" id="ARBA00023136"/>
    </source>
</evidence>
<feature type="transmembrane region" description="Helical" evidence="9">
    <location>
        <begin position="548"/>
        <end position="568"/>
    </location>
</feature>
<evidence type="ECO:0000256" key="8">
    <source>
        <dbReference type="SAM" id="MobiDB-lite"/>
    </source>
</evidence>
<dbReference type="GO" id="GO:0016020">
    <property type="term" value="C:membrane"/>
    <property type="evidence" value="ECO:0007669"/>
    <property type="project" value="UniProtKB-SubCell"/>
</dbReference>
<feature type="transmembrane region" description="Helical" evidence="9">
    <location>
        <begin position="388"/>
        <end position="414"/>
    </location>
</feature>
<dbReference type="GO" id="GO:0005794">
    <property type="term" value="C:Golgi apparatus"/>
    <property type="evidence" value="ECO:0007669"/>
    <property type="project" value="UniProtKB-SubCell"/>
</dbReference>
<protein>
    <recommendedName>
        <fullName evidence="12">Cation efflux protein</fullName>
    </recommendedName>
</protein>
<dbReference type="OrthoDB" id="5382797at2759"/>
<comment type="subcellular location">
    <subcellularLocation>
        <location evidence="1">Endomembrane system</location>
        <topology evidence="1">Multi-pass membrane protein</topology>
    </subcellularLocation>
</comment>
<evidence type="ECO:0000256" key="2">
    <source>
        <dbReference type="ARBA" id="ARBA00022448"/>
    </source>
</evidence>
<sequence length="726" mass="77713">MHRRRTSSEADAPELTTAHSQDQSAPVAFPDGKRTHTPAHPYAFPPPPPSNQRQRVHSTPAPYDVRHPQLPVQQLDTSLSPYSGLAPPRSASVVAAAPYRATSFPAASPSSPSFRNPFNGPQLGPSVLAASAPLPESDLRSPSFAQQPPPPANAGGRRHGRIHSRNLSVFFPRPGQTAPASIAEDGAQEIEVSPQTDAPITIIPPTARAAGSPRTGSPQTNVFAPGFKFGGRATASPGDQLGSPRLSSPTTGLSPSTTTARRGHHHKHSLSHNFFSFLDPTVTNPTPQIRTSLGDASPSLPVPSTPLSPWQPMSPFPLGNASPSVRTRVDSAPAPAAPLLLDASPPIPGHSLVGSMPFITLYAVLEFLTGASLWVIGQQNGSLSCTGFGYWVVFDAMGIMLGAGADAGVFRWLLGQSATSELRRPYGHERMETTGLFAQTIYLLFAAVYICKETVEHFLLSFGESHHHHAFDEYSVDTTPFSTALVAGCLLFIIASSRLYSNHLRLVHATGRTIPIPSLDSIQRLFLRVSPASSKVVTDYSRRMTNPFFAAPLAFATLIVFSSLFVPADRHRALDLLLAGIETFVTFRVAYPAAVALGKVLLQTAPDRGTVDGRMESFLRVMRELERHPQVVHLPPPHIWQLTPPSKVGSANSLAQSSHLTSLGQAQLVAALELHVRKDLSDSDALALTRWAWERCYSALNPRGSPAGAWGDHTGGGITVGIARDS</sequence>
<feature type="compositionally biased region" description="Low complexity" evidence="8">
    <location>
        <begin position="103"/>
        <end position="114"/>
    </location>
</feature>
<dbReference type="PANTHER" id="PTHR46531:SF1">
    <property type="entry name" value="ZINC TRANSPORTER 6"/>
    <property type="match status" value="1"/>
</dbReference>
<dbReference type="InterPro" id="IPR027469">
    <property type="entry name" value="Cation_efflux_TMD_sf"/>
</dbReference>
<keyword evidence="7 9" id="KW-0472">Membrane</keyword>
<feature type="region of interest" description="Disordered" evidence="8">
    <location>
        <begin position="1"/>
        <end position="89"/>
    </location>
</feature>
<feature type="transmembrane region" description="Helical" evidence="9">
    <location>
        <begin position="358"/>
        <end position="376"/>
    </location>
</feature>
<feature type="region of interest" description="Disordered" evidence="8">
    <location>
        <begin position="231"/>
        <end position="266"/>
    </location>
</feature>
<dbReference type="PANTHER" id="PTHR46531">
    <property type="entry name" value="ZINC TRANSPORTER 6"/>
    <property type="match status" value="1"/>
</dbReference>
<dbReference type="Proteomes" id="UP000077266">
    <property type="component" value="Unassembled WGS sequence"/>
</dbReference>
<gene>
    <name evidence="10" type="ORF">EXIGLDRAFT_719425</name>
</gene>
<feature type="compositionally biased region" description="Low complexity" evidence="8">
    <location>
        <begin position="243"/>
        <end position="259"/>
    </location>
</feature>
<dbReference type="AlphaFoldDB" id="A0A165H2L2"/>
<keyword evidence="3 9" id="KW-0812">Transmembrane</keyword>
<feature type="transmembrane region" description="Helical" evidence="9">
    <location>
        <begin position="434"/>
        <end position="450"/>
    </location>
</feature>
<dbReference type="STRING" id="1314781.A0A165H2L2"/>
<feature type="transmembrane region" description="Helical" evidence="9">
    <location>
        <begin position="481"/>
        <end position="500"/>
    </location>
</feature>
<feature type="compositionally biased region" description="Polar residues" evidence="8">
    <location>
        <begin position="71"/>
        <end position="81"/>
    </location>
</feature>
<name>A0A165H2L2_EXIGL</name>
<evidence type="ECO:0000256" key="1">
    <source>
        <dbReference type="ARBA" id="ARBA00004127"/>
    </source>
</evidence>
<evidence type="ECO:0000256" key="3">
    <source>
        <dbReference type="ARBA" id="ARBA00022692"/>
    </source>
</evidence>
<evidence type="ECO:0008006" key="12">
    <source>
        <dbReference type="Google" id="ProtNLM"/>
    </source>
</evidence>
<dbReference type="InterPro" id="IPR052005">
    <property type="entry name" value="CDF_SLC30A"/>
</dbReference>
<reference evidence="10 11" key="1">
    <citation type="journal article" date="2016" name="Mol. Biol. Evol.">
        <title>Comparative Genomics of Early-Diverging Mushroom-Forming Fungi Provides Insights into the Origins of Lignocellulose Decay Capabilities.</title>
        <authorList>
            <person name="Nagy L.G."/>
            <person name="Riley R."/>
            <person name="Tritt A."/>
            <person name="Adam C."/>
            <person name="Daum C."/>
            <person name="Floudas D."/>
            <person name="Sun H."/>
            <person name="Yadav J.S."/>
            <person name="Pangilinan J."/>
            <person name="Larsson K.H."/>
            <person name="Matsuura K."/>
            <person name="Barry K."/>
            <person name="Labutti K."/>
            <person name="Kuo R."/>
            <person name="Ohm R.A."/>
            <person name="Bhattacharya S.S."/>
            <person name="Shirouzu T."/>
            <person name="Yoshinaga Y."/>
            <person name="Martin F.M."/>
            <person name="Grigoriev I.V."/>
            <person name="Hibbett D.S."/>
        </authorList>
    </citation>
    <scope>NUCLEOTIDE SEQUENCE [LARGE SCALE GENOMIC DNA]</scope>
    <source>
        <strain evidence="10 11">HHB12029</strain>
    </source>
</reference>
<keyword evidence="2" id="KW-0813">Transport</keyword>
<dbReference type="InParanoid" id="A0A165H2L2"/>
<keyword evidence="5 9" id="KW-1133">Transmembrane helix</keyword>
<organism evidence="10 11">
    <name type="scientific">Exidia glandulosa HHB12029</name>
    <dbReference type="NCBI Taxonomy" id="1314781"/>
    <lineage>
        <taxon>Eukaryota</taxon>
        <taxon>Fungi</taxon>
        <taxon>Dikarya</taxon>
        <taxon>Basidiomycota</taxon>
        <taxon>Agaricomycotina</taxon>
        <taxon>Agaricomycetes</taxon>
        <taxon>Auriculariales</taxon>
        <taxon>Exidiaceae</taxon>
        <taxon>Exidia</taxon>
    </lineage>
</organism>
<evidence type="ECO:0000256" key="5">
    <source>
        <dbReference type="ARBA" id="ARBA00022989"/>
    </source>
</evidence>
<evidence type="ECO:0000256" key="6">
    <source>
        <dbReference type="ARBA" id="ARBA00023065"/>
    </source>
</evidence>
<evidence type="ECO:0000256" key="9">
    <source>
        <dbReference type="SAM" id="Phobius"/>
    </source>
</evidence>
<keyword evidence="6" id="KW-0406">Ion transport</keyword>
<dbReference type="SUPFAM" id="SSF161111">
    <property type="entry name" value="Cation efflux protein transmembrane domain-like"/>
    <property type="match status" value="1"/>
</dbReference>
<proteinExistence type="predicted"/>
<keyword evidence="4" id="KW-0862">Zinc</keyword>
<feature type="region of interest" description="Disordered" evidence="8">
    <location>
        <begin position="103"/>
        <end position="159"/>
    </location>
</feature>
<evidence type="ECO:0000256" key="4">
    <source>
        <dbReference type="ARBA" id="ARBA00022833"/>
    </source>
</evidence>
<accession>A0A165H2L2</accession>
<dbReference type="EMBL" id="KV426029">
    <property type="protein sequence ID" value="KZV91362.1"/>
    <property type="molecule type" value="Genomic_DNA"/>
</dbReference>
<evidence type="ECO:0000313" key="10">
    <source>
        <dbReference type="EMBL" id="KZV91362.1"/>
    </source>
</evidence>
<dbReference type="GO" id="GO:0006829">
    <property type="term" value="P:zinc ion transport"/>
    <property type="evidence" value="ECO:0007669"/>
    <property type="project" value="TreeGrafter"/>
</dbReference>